<gene>
    <name evidence="11" type="ORF">GGR88_002664</name>
</gene>
<dbReference type="InterPro" id="IPR051536">
    <property type="entry name" value="UDG_Type-4/5"/>
</dbReference>
<dbReference type="InterPro" id="IPR023875">
    <property type="entry name" value="DNA_repair_put"/>
</dbReference>
<dbReference type="EMBL" id="JAATJE010000002">
    <property type="protein sequence ID" value="NJC35150.1"/>
    <property type="molecule type" value="Genomic_DNA"/>
</dbReference>
<evidence type="ECO:0000256" key="3">
    <source>
        <dbReference type="ARBA" id="ARBA00022485"/>
    </source>
</evidence>
<dbReference type="PANTHER" id="PTHR33693:SF9">
    <property type="entry name" value="TYPE-4 URACIL-DNA GLYCOSYLASE"/>
    <property type="match status" value="1"/>
</dbReference>
<feature type="domain" description="Uracil-DNA glycosylase-like" evidence="10">
    <location>
        <begin position="294"/>
        <end position="454"/>
    </location>
</feature>
<keyword evidence="9" id="KW-0234">DNA repair</keyword>
<evidence type="ECO:0000256" key="2">
    <source>
        <dbReference type="ARBA" id="ARBA00019403"/>
    </source>
</evidence>
<evidence type="ECO:0000259" key="10">
    <source>
        <dbReference type="SMART" id="SM00986"/>
    </source>
</evidence>
<dbReference type="InterPro" id="IPR025404">
    <property type="entry name" value="DUF4130"/>
</dbReference>
<comment type="similarity">
    <text evidence="1">Belongs to the uracil-DNA glycosylase (UDG) superfamily. Type 4 (UDGa) family.</text>
</comment>
<evidence type="ECO:0000256" key="6">
    <source>
        <dbReference type="ARBA" id="ARBA00022801"/>
    </source>
</evidence>
<dbReference type="Pfam" id="PF03167">
    <property type="entry name" value="UDG"/>
    <property type="match status" value="1"/>
</dbReference>
<comment type="caution">
    <text evidence="11">The sequence shown here is derived from an EMBL/GenBank/DDBJ whole genome shotgun (WGS) entry which is preliminary data.</text>
</comment>
<keyword evidence="5" id="KW-0227">DNA damage</keyword>
<evidence type="ECO:0000313" key="11">
    <source>
        <dbReference type="EMBL" id="NJC35150.1"/>
    </source>
</evidence>
<dbReference type="PANTHER" id="PTHR33693">
    <property type="entry name" value="TYPE-5 URACIL-DNA GLYCOSYLASE"/>
    <property type="match status" value="1"/>
</dbReference>
<dbReference type="InterPro" id="IPR036895">
    <property type="entry name" value="Uracil-DNA_glycosylase-like_sf"/>
</dbReference>
<keyword evidence="3" id="KW-0004">4Fe-4S</keyword>
<dbReference type="NCBIfam" id="TIGR00758">
    <property type="entry name" value="UDG_fam4"/>
    <property type="match status" value="1"/>
</dbReference>
<keyword evidence="4" id="KW-0479">Metal-binding</keyword>
<evidence type="ECO:0000256" key="7">
    <source>
        <dbReference type="ARBA" id="ARBA00023004"/>
    </source>
</evidence>
<dbReference type="NCBIfam" id="TIGR03914">
    <property type="entry name" value="UDG_fam_dom"/>
    <property type="match status" value="1"/>
</dbReference>
<keyword evidence="7" id="KW-0408">Iron</keyword>
<organism evidence="11 12">
    <name type="scientific">Sphingomonas jejuensis</name>
    <dbReference type="NCBI Taxonomy" id="904715"/>
    <lineage>
        <taxon>Bacteria</taxon>
        <taxon>Pseudomonadati</taxon>
        <taxon>Pseudomonadota</taxon>
        <taxon>Alphaproteobacteria</taxon>
        <taxon>Sphingomonadales</taxon>
        <taxon>Sphingomonadaceae</taxon>
        <taxon>Sphingomonas</taxon>
    </lineage>
</organism>
<sequence>MRAVSLDSEDVFDGWRDAARALALASVPPDEVVWTVGAGGAGDLFADEVPPEPVSAGAFNVPRPFVDLAKSVIDHADPERFALLYQALVRVRQQPGAMEDRADPLFRRLDGMARAVRRDMHKMRAFLRFREVEEEGGTRFVAWWEPDHHIVRTNAGFFVRRFASMRWSILTPELSLHWDGEVLKEGPAASKADAPEGDPIEDVWKAYYSSIFNPARLKTGAMLREMPKKYWKNMPETALVPQLIAGAQAREAAMIDTARAAVGGNSTVALDALREEAAGCTRCPLWKPATQTVFGEGAATAQMMLVGEQPGDQEDLAGRPFVGPAGQVLDRALAEAGIDRGTTYVTNAVKHFKFETRGKRRIHSKPGAGEIDACRWWIDQERDLIRPKMTVALGATAARSLLGRVVTIGRERGRVIELPGGSAGYVTIHPSYLLRLQDKAAADDEYARFVEELRAAQAAMAAAG</sequence>
<dbReference type="NCBIfam" id="TIGR03915">
    <property type="entry name" value="SAM_7_link_chp"/>
    <property type="match status" value="1"/>
</dbReference>
<dbReference type="SMART" id="SM00986">
    <property type="entry name" value="UDG"/>
    <property type="match status" value="1"/>
</dbReference>
<dbReference type="Proteomes" id="UP000734218">
    <property type="component" value="Unassembled WGS sequence"/>
</dbReference>
<proteinExistence type="inferred from homology"/>
<dbReference type="GO" id="GO:0003887">
    <property type="term" value="F:DNA-directed DNA polymerase activity"/>
    <property type="evidence" value="ECO:0007669"/>
    <property type="project" value="UniProtKB-EC"/>
</dbReference>
<evidence type="ECO:0000256" key="4">
    <source>
        <dbReference type="ARBA" id="ARBA00022723"/>
    </source>
</evidence>
<evidence type="ECO:0000256" key="8">
    <source>
        <dbReference type="ARBA" id="ARBA00023014"/>
    </source>
</evidence>
<keyword evidence="12" id="KW-1185">Reference proteome</keyword>
<evidence type="ECO:0000256" key="1">
    <source>
        <dbReference type="ARBA" id="ARBA00006521"/>
    </source>
</evidence>
<dbReference type="Pfam" id="PF13566">
    <property type="entry name" value="DUF4130"/>
    <property type="match status" value="1"/>
</dbReference>
<keyword evidence="6" id="KW-0378">Hydrolase</keyword>
<dbReference type="SMART" id="SM00987">
    <property type="entry name" value="UreE_C"/>
    <property type="match status" value="1"/>
</dbReference>
<evidence type="ECO:0000313" key="12">
    <source>
        <dbReference type="Proteomes" id="UP000734218"/>
    </source>
</evidence>
<keyword evidence="8" id="KW-0411">Iron-sulfur</keyword>
<accession>A0ABX0XR62</accession>
<dbReference type="InterPro" id="IPR005273">
    <property type="entry name" value="Ura-DNA_glyco_family4"/>
</dbReference>
<name>A0ABX0XR62_9SPHN</name>
<dbReference type="CDD" id="cd10030">
    <property type="entry name" value="UDG-F4_TTUDGA_SPO1dp_like"/>
    <property type="match status" value="1"/>
</dbReference>
<keyword evidence="11" id="KW-0808">Transferase</keyword>
<evidence type="ECO:0000256" key="9">
    <source>
        <dbReference type="ARBA" id="ARBA00023204"/>
    </source>
</evidence>
<keyword evidence="11" id="KW-0548">Nucleotidyltransferase</keyword>
<dbReference type="SUPFAM" id="SSF52141">
    <property type="entry name" value="Uracil-DNA glycosylase-like"/>
    <property type="match status" value="1"/>
</dbReference>
<dbReference type="InterPro" id="IPR005122">
    <property type="entry name" value="Uracil-DNA_glycosylase-like"/>
</dbReference>
<reference evidence="11 12" key="1">
    <citation type="submission" date="2020-03" db="EMBL/GenBank/DDBJ databases">
        <title>Genomic Encyclopedia of Type Strains, Phase IV (KMG-IV): sequencing the most valuable type-strain genomes for metagenomic binning, comparative biology and taxonomic classification.</title>
        <authorList>
            <person name="Goeker M."/>
        </authorList>
    </citation>
    <scope>NUCLEOTIDE SEQUENCE [LARGE SCALE GENOMIC DNA]</scope>
    <source>
        <strain evidence="11 12">DSM 27651</strain>
    </source>
</reference>
<evidence type="ECO:0000256" key="5">
    <source>
        <dbReference type="ARBA" id="ARBA00022763"/>
    </source>
</evidence>
<dbReference type="RefSeq" id="WP_167955795.1">
    <property type="nucleotide sequence ID" value="NZ_JAATJE010000002.1"/>
</dbReference>
<protein>
    <recommendedName>
        <fullName evidence="2">Type-4 uracil-DNA glycosylase</fullName>
    </recommendedName>
</protein>
<dbReference type="Gene3D" id="3.40.470.10">
    <property type="entry name" value="Uracil-DNA glycosylase-like domain"/>
    <property type="match status" value="1"/>
</dbReference>